<dbReference type="PANTHER" id="PTHR11953:SF2">
    <property type="entry name" value="EXOSOME COMPLEX COMPONENT MTR3"/>
    <property type="match status" value="1"/>
</dbReference>
<evidence type="ECO:0000313" key="10">
    <source>
        <dbReference type="EMBL" id="KAF5358344.1"/>
    </source>
</evidence>
<dbReference type="GO" id="GO:0034475">
    <property type="term" value="P:U4 snRNA 3'-end processing"/>
    <property type="evidence" value="ECO:0007669"/>
    <property type="project" value="TreeGrafter"/>
</dbReference>
<dbReference type="OrthoDB" id="2504340at2759"/>
<dbReference type="Proteomes" id="UP000559027">
    <property type="component" value="Unassembled WGS sequence"/>
</dbReference>
<keyword evidence="8" id="KW-0539">Nucleus</keyword>
<evidence type="ECO:0000256" key="3">
    <source>
        <dbReference type="ARBA" id="ARBA00006678"/>
    </source>
</evidence>
<keyword evidence="11" id="KW-1185">Reference proteome</keyword>
<gene>
    <name evidence="10" type="ORF">D9756_001546</name>
</gene>
<evidence type="ECO:0000256" key="8">
    <source>
        <dbReference type="ARBA" id="ARBA00023242"/>
    </source>
</evidence>
<dbReference type="GO" id="GO:0000177">
    <property type="term" value="C:cytoplasmic exosome (RNase complex)"/>
    <property type="evidence" value="ECO:0007669"/>
    <property type="project" value="TreeGrafter"/>
</dbReference>
<evidence type="ECO:0000256" key="5">
    <source>
        <dbReference type="ARBA" id="ARBA00022552"/>
    </source>
</evidence>
<protein>
    <recommendedName>
        <fullName evidence="9">Exoribonuclease phosphorolytic domain-containing protein</fullName>
    </recommendedName>
</protein>
<dbReference type="PANTHER" id="PTHR11953">
    <property type="entry name" value="EXOSOME COMPLEX COMPONENT"/>
    <property type="match status" value="1"/>
</dbReference>
<evidence type="ECO:0000256" key="1">
    <source>
        <dbReference type="ARBA" id="ARBA00004123"/>
    </source>
</evidence>
<accession>A0A8H5LIH6</accession>
<evidence type="ECO:0000256" key="2">
    <source>
        <dbReference type="ARBA" id="ARBA00004496"/>
    </source>
</evidence>
<dbReference type="GO" id="GO:0003723">
    <property type="term" value="F:RNA binding"/>
    <property type="evidence" value="ECO:0007669"/>
    <property type="project" value="UniProtKB-KW"/>
</dbReference>
<dbReference type="Gene3D" id="3.30.230.70">
    <property type="entry name" value="GHMP Kinase, N-terminal domain"/>
    <property type="match status" value="1"/>
</dbReference>
<reference evidence="10 11" key="1">
    <citation type="journal article" date="2020" name="ISME J.">
        <title>Uncovering the hidden diversity of litter-decomposition mechanisms in mushroom-forming fungi.</title>
        <authorList>
            <person name="Floudas D."/>
            <person name="Bentzer J."/>
            <person name="Ahren D."/>
            <person name="Johansson T."/>
            <person name="Persson P."/>
            <person name="Tunlid A."/>
        </authorList>
    </citation>
    <scope>NUCLEOTIDE SEQUENCE [LARGE SCALE GENOMIC DNA]</scope>
    <source>
        <strain evidence="10 11">CBS 146.42</strain>
    </source>
</reference>
<keyword evidence="4" id="KW-0963">Cytoplasm</keyword>
<comment type="caution">
    <text evidence="10">The sequence shown here is derived from an EMBL/GenBank/DDBJ whole genome shotgun (WGS) entry which is preliminary data.</text>
</comment>
<comment type="subcellular location">
    <subcellularLocation>
        <location evidence="2">Cytoplasm</location>
    </subcellularLocation>
    <subcellularLocation>
        <location evidence="1">Nucleus</location>
    </subcellularLocation>
</comment>
<dbReference type="InterPro" id="IPR036345">
    <property type="entry name" value="ExoRNase_PH_dom2_sf"/>
</dbReference>
<name>A0A8H5LIH6_9AGAR</name>
<keyword evidence="5" id="KW-0698">rRNA processing</keyword>
<evidence type="ECO:0000313" key="11">
    <source>
        <dbReference type="Proteomes" id="UP000559027"/>
    </source>
</evidence>
<keyword evidence="6" id="KW-0271">Exosome</keyword>
<sequence>MALSNFDRRRVNGPEESFSPIFASEKSDSNQWKIGQPRSKRGPLDIRPTFLQPGLISQANGSAYIETEQTKIACAIYGPRQPKNIAYSENGRLNVEVKFTPFSCRRRRAPLRDAEDRTIAMAVHQAIVSSVRLELLPKATIDVFITVIEADGIEGVISSASVAVSAALADAGIEILGLVVSCSASVMAKEIWLDPTEDEATASQGTLILSCIPALGTITSVWQNGQIPPGDALNAMEACQNRCTDIHGAVAQALREYSNS</sequence>
<evidence type="ECO:0000259" key="9">
    <source>
        <dbReference type="Pfam" id="PF01138"/>
    </source>
</evidence>
<dbReference type="GO" id="GO:0071051">
    <property type="term" value="P:poly(A)-dependent snoRNA 3'-end processing"/>
    <property type="evidence" value="ECO:0007669"/>
    <property type="project" value="TreeGrafter"/>
</dbReference>
<dbReference type="InterPro" id="IPR050080">
    <property type="entry name" value="RNase_PH"/>
</dbReference>
<dbReference type="AlphaFoldDB" id="A0A8H5LIH6"/>
<dbReference type="InterPro" id="IPR020568">
    <property type="entry name" value="Ribosomal_Su5_D2-typ_SF"/>
</dbReference>
<dbReference type="InterPro" id="IPR027408">
    <property type="entry name" value="PNPase/RNase_PH_dom_sf"/>
</dbReference>
<dbReference type="SUPFAM" id="SSF54211">
    <property type="entry name" value="Ribosomal protein S5 domain 2-like"/>
    <property type="match status" value="1"/>
</dbReference>
<proteinExistence type="inferred from homology"/>
<comment type="similarity">
    <text evidence="3">Belongs to the RNase PH family.</text>
</comment>
<dbReference type="SUPFAM" id="SSF55666">
    <property type="entry name" value="Ribonuclease PH domain 2-like"/>
    <property type="match status" value="1"/>
</dbReference>
<evidence type="ECO:0000256" key="4">
    <source>
        <dbReference type="ARBA" id="ARBA00022490"/>
    </source>
</evidence>
<dbReference type="Pfam" id="PF01138">
    <property type="entry name" value="RNase_PH"/>
    <property type="match status" value="1"/>
</dbReference>
<dbReference type="InterPro" id="IPR001247">
    <property type="entry name" value="ExoRNase_PH_dom1"/>
</dbReference>
<dbReference type="GO" id="GO:0016075">
    <property type="term" value="P:rRNA catabolic process"/>
    <property type="evidence" value="ECO:0007669"/>
    <property type="project" value="TreeGrafter"/>
</dbReference>
<dbReference type="GO" id="GO:0006364">
    <property type="term" value="P:rRNA processing"/>
    <property type="evidence" value="ECO:0007669"/>
    <property type="project" value="UniProtKB-KW"/>
</dbReference>
<evidence type="ECO:0000256" key="7">
    <source>
        <dbReference type="ARBA" id="ARBA00022884"/>
    </source>
</evidence>
<keyword evidence="7" id="KW-0694">RNA-binding</keyword>
<dbReference type="GO" id="GO:0005730">
    <property type="term" value="C:nucleolus"/>
    <property type="evidence" value="ECO:0007669"/>
    <property type="project" value="TreeGrafter"/>
</dbReference>
<dbReference type="GO" id="GO:0071028">
    <property type="term" value="P:nuclear mRNA surveillance"/>
    <property type="evidence" value="ECO:0007669"/>
    <property type="project" value="TreeGrafter"/>
</dbReference>
<dbReference type="GO" id="GO:0000176">
    <property type="term" value="C:nuclear exosome (RNase complex)"/>
    <property type="evidence" value="ECO:0007669"/>
    <property type="project" value="TreeGrafter"/>
</dbReference>
<feature type="domain" description="Exoribonuclease phosphorolytic" evidence="9">
    <location>
        <begin position="46"/>
        <end position="174"/>
    </location>
</feature>
<dbReference type="EMBL" id="JAACJO010000005">
    <property type="protein sequence ID" value="KAF5358344.1"/>
    <property type="molecule type" value="Genomic_DNA"/>
</dbReference>
<organism evidence="10 11">
    <name type="scientific">Leucocoprinus leucothites</name>
    <dbReference type="NCBI Taxonomy" id="201217"/>
    <lineage>
        <taxon>Eukaryota</taxon>
        <taxon>Fungi</taxon>
        <taxon>Dikarya</taxon>
        <taxon>Basidiomycota</taxon>
        <taxon>Agaricomycotina</taxon>
        <taxon>Agaricomycetes</taxon>
        <taxon>Agaricomycetidae</taxon>
        <taxon>Agaricales</taxon>
        <taxon>Agaricineae</taxon>
        <taxon>Agaricaceae</taxon>
        <taxon>Leucocoprinus</taxon>
    </lineage>
</organism>
<dbReference type="CDD" id="cd11371">
    <property type="entry name" value="RNase_PH_MTR3"/>
    <property type="match status" value="1"/>
</dbReference>
<evidence type="ECO:0000256" key="6">
    <source>
        <dbReference type="ARBA" id="ARBA00022835"/>
    </source>
</evidence>